<evidence type="ECO:0000313" key="2">
    <source>
        <dbReference type="Proteomes" id="UP000251314"/>
    </source>
</evidence>
<protein>
    <submittedName>
        <fullName evidence="1">Uncharacterized protein</fullName>
    </submittedName>
</protein>
<name>A0A329RWG0_9STRA</name>
<dbReference type="OrthoDB" id="127593at2759"/>
<reference evidence="1 2" key="1">
    <citation type="submission" date="2018-01" db="EMBL/GenBank/DDBJ databases">
        <title>Draft genome of the strawberry crown rot pathogen Phytophthora cactorum.</title>
        <authorList>
            <person name="Armitage A.D."/>
            <person name="Lysoe E."/>
            <person name="Nellist C.F."/>
            <person name="Harrison R.J."/>
            <person name="Brurberg M.B."/>
        </authorList>
    </citation>
    <scope>NUCLEOTIDE SEQUENCE [LARGE SCALE GENOMIC DNA]</scope>
    <source>
        <strain evidence="1 2">10300</strain>
    </source>
</reference>
<comment type="caution">
    <text evidence="1">The sequence shown here is derived from an EMBL/GenBank/DDBJ whole genome shotgun (WGS) entry which is preliminary data.</text>
</comment>
<dbReference type="EMBL" id="MJFZ01000462">
    <property type="protein sequence ID" value="RAW28881.1"/>
    <property type="molecule type" value="Genomic_DNA"/>
</dbReference>
<gene>
    <name evidence="1" type="ORF">PC110_g14744</name>
</gene>
<accession>A0A329RWG0</accession>
<organism evidence="1 2">
    <name type="scientific">Phytophthora cactorum</name>
    <dbReference type="NCBI Taxonomy" id="29920"/>
    <lineage>
        <taxon>Eukaryota</taxon>
        <taxon>Sar</taxon>
        <taxon>Stramenopiles</taxon>
        <taxon>Oomycota</taxon>
        <taxon>Peronosporomycetes</taxon>
        <taxon>Peronosporales</taxon>
        <taxon>Peronosporaceae</taxon>
        <taxon>Phytophthora</taxon>
    </lineage>
</organism>
<proteinExistence type="predicted"/>
<sequence length="77" mass="8618">MQTDQRLNVKAKKSATAKLYQFTPMPVQQHEVHVATSGKPTAIMLLDKRLGHPNIRVLQALTKTQALQVLEENTVVL</sequence>
<dbReference type="Proteomes" id="UP000251314">
    <property type="component" value="Unassembled WGS sequence"/>
</dbReference>
<dbReference type="AlphaFoldDB" id="A0A329RWG0"/>
<dbReference type="VEuPathDB" id="FungiDB:PC110_g14744"/>
<evidence type="ECO:0000313" key="1">
    <source>
        <dbReference type="EMBL" id="RAW28881.1"/>
    </source>
</evidence>
<keyword evidence="2" id="KW-1185">Reference proteome</keyword>